<organism evidence="1 2">
    <name type="scientific">Rhizophagus irregularis (strain DAOM 197198w)</name>
    <name type="common">Glomus intraradices</name>
    <dbReference type="NCBI Taxonomy" id="1432141"/>
    <lineage>
        <taxon>Eukaryota</taxon>
        <taxon>Fungi</taxon>
        <taxon>Fungi incertae sedis</taxon>
        <taxon>Mucoromycota</taxon>
        <taxon>Glomeromycotina</taxon>
        <taxon>Glomeromycetes</taxon>
        <taxon>Glomerales</taxon>
        <taxon>Glomeraceae</taxon>
        <taxon>Rhizophagus</taxon>
    </lineage>
</organism>
<comment type="caution">
    <text evidence="1">The sequence shown here is derived from an EMBL/GenBank/DDBJ whole genome shotgun (WGS) entry which is preliminary data.</text>
</comment>
<dbReference type="Proteomes" id="UP000022910">
    <property type="component" value="Unassembled WGS sequence"/>
</dbReference>
<reference evidence="1 2" key="1">
    <citation type="submission" date="2014-02" db="EMBL/GenBank/DDBJ databases">
        <title>Single nucleus genome sequencing reveals high similarity among nuclei of an endomycorrhizal fungus.</title>
        <authorList>
            <person name="Lin K."/>
            <person name="Geurts R."/>
            <person name="Zhang Z."/>
            <person name="Limpens E."/>
            <person name="Saunders D.G."/>
            <person name="Mu D."/>
            <person name="Pang E."/>
            <person name="Cao H."/>
            <person name="Cha H."/>
            <person name="Lin T."/>
            <person name="Zhou Q."/>
            <person name="Shang Y."/>
            <person name="Li Y."/>
            <person name="Ivanov S."/>
            <person name="Sharma T."/>
            <person name="Velzen R.V."/>
            <person name="Ruijter N.D."/>
            <person name="Aanen D.K."/>
            <person name="Win J."/>
            <person name="Kamoun S."/>
            <person name="Bisseling T."/>
            <person name="Huang S."/>
        </authorList>
    </citation>
    <scope>NUCLEOTIDE SEQUENCE [LARGE SCALE GENOMIC DNA]</scope>
    <source>
        <strain evidence="2">DAOM197198w</strain>
    </source>
</reference>
<dbReference type="OrthoDB" id="6247875at2759"/>
<gene>
    <name evidence="1" type="ORF">RirG_082360</name>
</gene>
<proteinExistence type="predicted"/>
<dbReference type="InterPro" id="IPR036910">
    <property type="entry name" value="HMG_box_dom_sf"/>
</dbReference>
<dbReference type="CDD" id="cd01389">
    <property type="entry name" value="HMG-box_ROX1-like"/>
    <property type="match status" value="1"/>
</dbReference>
<dbReference type="EMBL" id="JEMT01016281">
    <property type="protein sequence ID" value="EXX71009.1"/>
    <property type="molecule type" value="Genomic_DNA"/>
</dbReference>
<protein>
    <recommendedName>
        <fullName evidence="3">MATA-HMG</fullName>
    </recommendedName>
</protein>
<keyword evidence="2" id="KW-1185">Reference proteome</keyword>
<dbReference type="AlphaFoldDB" id="A0A015KTR0"/>
<accession>A0A015KTR0</accession>
<dbReference type="SMR" id="A0A015KTR0"/>
<dbReference type="SUPFAM" id="SSF47095">
    <property type="entry name" value="HMG-box"/>
    <property type="match status" value="1"/>
</dbReference>
<dbReference type="HOGENOM" id="CLU_063941_0_0_1"/>
<evidence type="ECO:0000313" key="2">
    <source>
        <dbReference type="Proteomes" id="UP000022910"/>
    </source>
</evidence>
<evidence type="ECO:0000313" key="1">
    <source>
        <dbReference type="EMBL" id="EXX71009.1"/>
    </source>
</evidence>
<name>A0A015KTR0_RHIIW</name>
<sequence>MVVKNTEEYIKKIQGIGTPVKDQIKLLDLNIKEPKIKRLIFDFINKYENFKTILNLQELFSSSNVTRTKSIPRAQNKWDLFRKNVSKGLHMTVGETSGIASYLWSIRSEEEKQFWSDLCLVTKEIHAIEYPNYKYHPFTDKRKKLKNTKTKNTIPNLKPNLTNIPMDTSSFDMDVSDLNIKKGEENFCQDSLMFNDITDTKTDYNYEFDIEMLDENLFQTDSILFDPIDGCDNKINDQNLYDSLLNDQAFLDIMEIDPTFSYIDPTLINN</sequence>
<evidence type="ECO:0008006" key="3">
    <source>
        <dbReference type="Google" id="ProtNLM"/>
    </source>
</evidence>
<dbReference type="Gene3D" id="1.10.30.10">
    <property type="entry name" value="High mobility group box domain"/>
    <property type="match status" value="1"/>
</dbReference>